<dbReference type="OrthoDB" id="206185at2157"/>
<organism evidence="2 3">
    <name type="scientific">Natrinema zhouii</name>
    <dbReference type="NCBI Taxonomy" id="1710539"/>
    <lineage>
        <taxon>Archaea</taxon>
        <taxon>Methanobacteriati</taxon>
        <taxon>Methanobacteriota</taxon>
        <taxon>Stenosarchaea group</taxon>
        <taxon>Halobacteria</taxon>
        <taxon>Halobacteriales</taxon>
        <taxon>Natrialbaceae</taxon>
        <taxon>Natrinema</taxon>
    </lineage>
</organism>
<accession>A0A7D6GJW0</accession>
<evidence type="ECO:0000256" key="1">
    <source>
        <dbReference type="SAM" id="MobiDB-lite"/>
    </source>
</evidence>
<reference evidence="2 3" key="1">
    <citation type="submission" date="2020-07" db="EMBL/GenBank/DDBJ databases">
        <title>Natrinema (YPL30) sp. nov. and Haloterrigena xxxxxx (YPL8) sp. nov., isolated from a salt mine.</title>
        <authorList>
            <person name="Cui H."/>
        </authorList>
    </citation>
    <scope>NUCLEOTIDE SEQUENCE [LARGE SCALE GENOMIC DNA]</scope>
    <source>
        <strain evidence="2 3">YPL13</strain>
    </source>
</reference>
<sequence length="105" mass="11518">MTDRPPSPSLPTATPVIADTGSEDRVLATTAQLTDSIETALGCRLDEPELEDLLLELDRRDYVNWVTISRGGDHVWDLSESPDRIGEAIAAAAVDRIRSWLDADE</sequence>
<protein>
    <submittedName>
        <fullName evidence="2">Uncharacterized protein</fullName>
    </submittedName>
</protein>
<keyword evidence="3" id="KW-1185">Reference proteome</keyword>
<dbReference type="RefSeq" id="WP_180840709.1">
    <property type="nucleotide sequence ID" value="NZ_CP059154.1"/>
</dbReference>
<dbReference type="Proteomes" id="UP000510869">
    <property type="component" value="Chromosome"/>
</dbReference>
<name>A0A7D6GJW0_9EURY</name>
<dbReference type="AlphaFoldDB" id="A0A7D6GJW0"/>
<gene>
    <name evidence="2" type="ORF">HYG81_15745</name>
</gene>
<dbReference type="KEGG" id="nay:HYG81_15745"/>
<proteinExistence type="predicted"/>
<dbReference type="EMBL" id="CP059154">
    <property type="protein sequence ID" value="QLK25520.1"/>
    <property type="molecule type" value="Genomic_DNA"/>
</dbReference>
<feature type="region of interest" description="Disordered" evidence="1">
    <location>
        <begin position="1"/>
        <end position="22"/>
    </location>
</feature>
<dbReference type="GeneID" id="56144688"/>
<evidence type="ECO:0000313" key="3">
    <source>
        <dbReference type="Proteomes" id="UP000510869"/>
    </source>
</evidence>
<evidence type="ECO:0000313" key="2">
    <source>
        <dbReference type="EMBL" id="QLK25520.1"/>
    </source>
</evidence>